<dbReference type="EMBL" id="ATBP01002725">
    <property type="protein sequence ID" value="ETR65541.1"/>
    <property type="molecule type" value="Genomic_DNA"/>
</dbReference>
<comment type="caution">
    <text evidence="1">The sequence shown here is derived from an EMBL/GenBank/DDBJ whole genome shotgun (WGS) entry which is preliminary data.</text>
</comment>
<name>A0A1V1NSJ6_9BACT</name>
<dbReference type="AlphaFoldDB" id="A0A1V1NSJ6"/>
<feature type="non-terminal residue" evidence="1">
    <location>
        <position position="1"/>
    </location>
</feature>
<dbReference type="Proteomes" id="UP000189670">
    <property type="component" value="Unassembled WGS sequence"/>
</dbReference>
<accession>A0A1V1NSJ6</accession>
<protein>
    <submittedName>
        <fullName evidence="1">Uncharacterized protein</fullName>
    </submittedName>
</protein>
<reference evidence="2" key="1">
    <citation type="submission" date="2012-11" db="EMBL/GenBank/DDBJ databases">
        <authorList>
            <person name="Lucero-Rivera Y.E."/>
            <person name="Tovar-Ramirez D."/>
        </authorList>
    </citation>
    <scope>NUCLEOTIDE SEQUENCE [LARGE SCALE GENOMIC DNA]</scope>
    <source>
        <strain evidence="2">Araruama</strain>
    </source>
</reference>
<proteinExistence type="predicted"/>
<gene>
    <name evidence="1" type="ORF">OMM_14093</name>
</gene>
<evidence type="ECO:0000313" key="1">
    <source>
        <dbReference type="EMBL" id="ETR65541.1"/>
    </source>
</evidence>
<organism evidence="1 2">
    <name type="scientific">Candidatus Magnetoglobus multicellularis str. Araruama</name>
    <dbReference type="NCBI Taxonomy" id="890399"/>
    <lineage>
        <taxon>Bacteria</taxon>
        <taxon>Pseudomonadati</taxon>
        <taxon>Thermodesulfobacteriota</taxon>
        <taxon>Desulfobacteria</taxon>
        <taxon>Desulfobacterales</taxon>
        <taxon>Desulfobacteraceae</taxon>
        <taxon>Candidatus Magnetoglobus</taxon>
    </lineage>
</organism>
<sequence length="124" mass="14860">DTDKTLEKAVEFINSYSDGVELRTIRPVTPYPGSALFDKLLQEGRLQSGNPIEYFYKKHVNSDLFSFHWMPEITNEEADKMLYWANMEIFNKYVLDHKKKVVEDTKDFYEHRTPPQYFRGWREV</sequence>
<evidence type="ECO:0000313" key="2">
    <source>
        <dbReference type="Proteomes" id="UP000189670"/>
    </source>
</evidence>